<evidence type="ECO:0000313" key="3">
    <source>
        <dbReference type="Proteomes" id="UP000234206"/>
    </source>
</evidence>
<dbReference type="GO" id="GO:0016301">
    <property type="term" value="F:kinase activity"/>
    <property type="evidence" value="ECO:0007669"/>
    <property type="project" value="InterPro"/>
</dbReference>
<organism evidence="2 3">
    <name type="scientific">Kytococcus schroeteri</name>
    <dbReference type="NCBI Taxonomy" id="138300"/>
    <lineage>
        <taxon>Bacteria</taxon>
        <taxon>Bacillati</taxon>
        <taxon>Actinomycetota</taxon>
        <taxon>Actinomycetes</taxon>
        <taxon>Micrococcales</taxon>
        <taxon>Kytococcaceae</taxon>
        <taxon>Kytococcus</taxon>
    </lineage>
</organism>
<dbReference type="InterPro" id="IPR003812">
    <property type="entry name" value="Fido"/>
</dbReference>
<dbReference type="AlphaFoldDB" id="A0A2I1P8F5"/>
<proteinExistence type="predicted"/>
<dbReference type="EMBL" id="PKIZ01000025">
    <property type="protein sequence ID" value="PKZ40890.1"/>
    <property type="molecule type" value="Genomic_DNA"/>
</dbReference>
<dbReference type="Proteomes" id="UP000234206">
    <property type="component" value="Unassembled WGS sequence"/>
</dbReference>
<accession>A0A2I1P8F5</accession>
<protein>
    <submittedName>
        <fullName evidence="2">Alcohol dehydrogenase</fullName>
    </submittedName>
</protein>
<dbReference type="InterPro" id="IPR053737">
    <property type="entry name" value="Type_II_TA_Toxin"/>
</dbReference>
<dbReference type="Gene3D" id="1.20.120.1870">
    <property type="entry name" value="Fic/DOC protein, Fido domain"/>
    <property type="match status" value="1"/>
</dbReference>
<comment type="caution">
    <text evidence="2">The sequence shown here is derived from an EMBL/GenBank/DDBJ whole genome shotgun (WGS) entry which is preliminary data.</text>
</comment>
<reference evidence="2 3" key="1">
    <citation type="submission" date="2017-12" db="EMBL/GenBank/DDBJ databases">
        <title>Phylogenetic diversity of female urinary microbiome.</title>
        <authorList>
            <person name="Thomas-White K."/>
            <person name="Wolfe A.J."/>
        </authorList>
    </citation>
    <scope>NUCLEOTIDE SEQUENCE [LARGE SCALE GENOMIC DNA]</scope>
    <source>
        <strain evidence="2 3">UMB1298</strain>
    </source>
</reference>
<name>A0A2I1P8F5_9MICO</name>
<evidence type="ECO:0000259" key="1">
    <source>
        <dbReference type="PROSITE" id="PS51459"/>
    </source>
</evidence>
<sequence>MAEQEGIGPVRDAGLLASAAERPWTTVMGAQAYPSAEEKASALLHSVVTHHPLVDGNKRLGFLGALVLLDLQGLRLDLAPAEAFTLVMDVASGELRDVGDIARRVRTAQRA</sequence>
<feature type="domain" description="Fido" evidence="1">
    <location>
        <begin position="1"/>
        <end position="107"/>
    </location>
</feature>
<dbReference type="PANTHER" id="PTHR39426:SF1">
    <property type="entry name" value="HOMOLOGY TO DEATH-ON-CURING PROTEIN OF PHAGE P1"/>
    <property type="match status" value="1"/>
</dbReference>
<dbReference type="OrthoDB" id="9802752at2"/>
<dbReference type="InterPro" id="IPR006440">
    <property type="entry name" value="Doc"/>
</dbReference>
<dbReference type="Pfam" id="PF02661">
    <property type="entry name" value="Fic"/>
    <property type="match status" value="1"/>
</dbReference>
<evidence type="ECO:0000313" key="2">
    <source>
        <dbReference type="EMBL" id="PKZ40890.1"/>
    </source>
</evidence>
<dbReference type="PROSITE" id="PS51459">
    <property type="entry name" value="FIDO"/>
    <property type="match status" value="1"/>
</dbReference>
<dbReference type="PANTHER" id="PTHR39426">
    <property type="entry name" value="HOMOLOGY TO DEATH-ON-CURING PROTEIN OF PHAGE P1"/>
    <property type="match status" value="1"/>
</dbReference>
<gene>
    <name evidence="2" type="ORF">CYJ76_10625</name>
</gene>
<keyword evidence="3" id="KW-1185">Reference proteome</keyword>